<dbReference type="Ensembl" id="ENSPRET00000005433.1">
    <property type="protein sequence ID" value="ENSPREP00000005362.1"/>
    <property type="gene ID" value="ENSPREG00000003741.1"/>
</dbReference>
<reference evidence="1" key="2">
    <citation type="submission" date="2025-08" db="UniProtKB">
        <authorList>
            <consortium name="Ensembl"/>
        </authorList>
    </citation>
    <scope>IDENTIFICATION</scope>
    <source>
        <strain evidence="1">Guanapo</strain>
    </source>
</reference>
<name>A0A3P9N740_POERE</name>
<dbReference type="Proteomes" id="UP000242638">
    <property type="component" value="Unassembled WGS sequence"/>
</dbReference>
<protein>
    <submittedName>
        <fullName evidence="1">Uncharacterized protein</fullName>
    </submittedName>
</protein>
<sequence length="86" mass="9601">PHYTFGPARSDRLPTRHQVVVSGQNVKSIIRKLKEFGSTTTLPKKGRSPKLTNQTSRRIIDNEIKNVKHSPAGAAGYTNKLYCLII</sequence>
<evidence type="ECO:0000313" key="2">
    <source>
        <dbReference type="Proteomes" id="UP000242638"/>
    </source>
</evidence>
<keyword evidence="2" id="KW-1185">Reference proteome</keyword>
<reference evidence="1" key="3">
    <citation type="submission" date="2025-09" db="UniProtKB">
        <authorList>
            <consortium name="Ensembl"/>
        </authorList>
    </citation>
    <scope>IDENTIFICATION</scope>
    <source>
        <strain evidence="1">Guanapo</strain>
    </source>
</reference>
<organism evidence="1 2">
    <name type="scientific">Poecilia reticulata</name>
    <name type="common">Guppy</name>
    <name type="synonym">Acanthophacelus reticulatus</name>
    <dbReference type="NCBI Taxonomy" id="8081"/>
    <lineage>
        <taxon>Eukaryota</taxon>
        <taxon>Metazoa</taxon>
        <taxon>Chordata</taxon>
        <taxon>Craniata</taxon>
        <taxon>Vertebrata</taxon>
        <taxon>Euteleostomi</taxon>
        <taxon>Actinopterygii</taxon>
        <taxon>Neopterygii</taxon>
        <taxon>Teleostei</taxon>
        <taxon>Neoteleostei</taxon>
        <taxon>Acanthomorphata</taxon>
        <taxon>Ovalentaria</taxon>
        <taxon>Atherinomorphae</taxon>
        <taxon>Cyprinodontiformes</taxon>
        <taxon>Poeciliidae</taxon>
        <taxon>Poeciliinae</taxon>
        <taxon>Poecilia</taxon>
    </lineage>
</organism>
<reference evidence="2" key="1">
    <citation type="submission" date="2013-11" db="EMBL/GenBank/DDBJ databases">
        <title>The genomic landscape of the Guanapo guppy.</title>
        <authorList>
            <person name="Kuenstner A."/>
            <person name="Dreyer C."/>
        </authorList>
    </citation>
    <scope>NUCLEOTIDE SEQUENCE</scope>
    <source>
        <strain evidence="2">Guanapo</strain>
    </source>
</reference>
<evidence type="ECO:0000313" key="1">
    <source>
        <dbReference type="Ensembl" id="ENSPREP00000005362.1"/>
    </source>
</evidence>
<accession>A0A3P9N740</accession>
<proteinExistence type="predicted"/>
<dbReference type="AlphaFoldDB" id="A0A3P9N740"/>